<dbReference type="EMBL" id="QGTD01000008">
    <property type="protein sequence ID" value="PWU68799.1"/>
    <property type="molecule type" value="Genomic_DNA"/>
</dbReference>
<accession>A0A317L4S5</accession>
<keyword evidence="5" id="KW-1185">Reference proteome</keyword>
<feature type="binding site" evidence="3">
    <location>
        <position position="126"/>
    </location>
    <ligand>
        <name>a divalent metal cation</name>
        <dbReference type="ChEBI" id="CHEBI:60240"/>
    </ligand>
</feature>
<reference evidence="4 5" key="1">
    <citation type="submission" date="2018-05" db="EMBL/GenBank/DDBJ databases">
        <title>Genomic analysis of Gracilibacillus dipsosauri DD1 reveals novel features of a salt-tolerant amylase.</title>
        <authorList>
            <person name="Deutch C.E."/>
            <person name="Yang S."/>
        </authorList>
    </citation>
    <scope>NUCLEOTIDE SEQUENCE [LARGE SCALE GENOMIC DNA]</scope>
    <source>
        <strain evidence="4 5">DD1</strain>
    </source>
</reference>
<comment type="similarity">
    <text evidence="1">Belongs to the DinB family.</text>
</comment>
<evidence type="ECO:0000313" key="5">
    <source>
        <dbReference type="Proteomes" id="UP000245624"/>
    </source>
</evidence>
<comment type="caution">
    <text evidence="4">The sequence shown here is derived from an EMBL/GenBank/DDBJ whole genome shotgun (WGS) entry which is preliminary data.</text>
</comment>
<dbReference type="RefSeq" id="WP_109984388.1">
    <property type="nucleotide sequence ID" value="NZ_QGTD01000008.1"/>
</dbReference>
<sequence length="157" mass="17425">MYRKVEDFLVDWKNEADGTSRVLAAMTDDKLEQAIVQGHNTLGWLGWHLATSPALFAGLVGLDVKANSQQEIPDKVQTILDAYKKIVNDIQEAVEQQLTNELLNEEVESFGLMVPRGALLKKLVDHQTHHRGQMTVLLRQAGLTVPGVLGPTKEESN</sequence>
<dbReference type="InterPro" id="IPR034660">
    <property type="entry name" value="DinB/YfiT-like"/>
</dbReference>
<proteinExistence type="inferred from homology"/>
<name>A0A317L4S5_9BACI</name>
<evidence type="ECO:0000256" key="1">
    <source>
        <dbReference type="ARBA" id="ARBA00008635"/>
    </source>
</evidence>
<gene>
    <name evidence="4" type="ORF">DLJ74_10290</name>
</gene>
<dbReference type="InterPro" id="IPR007837">
    <property type="entry name" value="DinB"/>
</dbReference>
<evidence type="ECO:0000313" key="4">
    <source>
        <dbReference type="EMBL" id="PWU68799.1"/>
    </source>
</evidence>
<organism evidence="4 5">
    <name type="scientific">Gracilibacillus dipsosauri</name>
    <dbReference type="NCBI Taxonomy" id="178340"/>
    <lineage>
        <taxon>Bacteria</taxon>
        <taxon>Bacillati</taxon>
        <taxon>Bacillota</taxon>
        <taxon>Bacilli</taxon>
        <taxon>Bacillales</taxon>
        <taxon>Bacillaceae</taxon>
        <taxon>Gracilibacillus</taxon>
    </lineage>
</organism>
<dbReference type="Gene3D" id="1.20.120.450">
    <property type="entry name" value="dinb family like domain"/>
    <property type="match status" value="1"/>
</dbReference>
<feature type="binding site" evidence="3">
    <location>
        <position position="130"/>
    </location>
    <ligand>
        <name>a divalent metal cation</name>
        <dbReference type="ChEBI" id="CHEBI:60240"/>
    </ligand>
</feature>
<dbReference type="SUPFAM" id="SSF109854">
    <property type="entry name" value="DinB/YfiT-like putative metalloenzymes"/>
    <property type="match status" value="1"/>
</dbReference>
<feature type="binding site" evidence="3">
    <location>
        <position position="48"/>
    </location>
    <ligand>
        <name>a divalent metal cation</name>
        <dbReference type="ChEBI" id="CHEBI:60240"/>
    </ligand>
</feature>
<evidence type="ECO:0000256" key="3">
    <source>
        <dbReference type="PIRSR" id="PIRSR607837-1"/>
    </source>
</evidence>
<dbReference type="OrthoDB" id="119432at2"/>
<protein>
    <submittedName>
        <fullName evidence="4">Damage-inducible protein DinB</fullName>
    </submittedName>
</protein>
<dbReference type="Proteomes" id="UP000245624">
    <property type="component" value="Unassembled WGS sequence"/>
</dbReference>
<dbReference type="GO" id="GO:0046872">
    <property type="term" value="F:metal ion binding"/>
    <property type="evidence" value="ECO:0007669"/>
    <property type="project" value="UniProtKB-KW"/>
</dbReference>
<keyword evidence="2 3" id="KW-0479">Metal-binding</keyword>
<dbReference type="AlphaFoldDB" id="A0A317L4S5"/>
<evidence type="ECO:0000256" key="2">
    <source>
        <dbReference type="ARBA" id="ARBA00022723"/>
    </source>
</evidence>
<dbReference type="Pfam" id="PF05163">
    <property type="entry name" value="DinB"/>
    <property type="match status" value="1"/>
</dbReference>